<dbReference type="AlphaFoldDB" id="A0A167FF70"/>
<dbReference type="Proteomes" id="UP000077134">
    <property type="component" value="Unassembled WGS sequence"/>
</dbReference>
<reference evidence="1 2" key="1">
    <citation type="submission" date="2016-02" db="EMBL/GenBank/DDBJ databases">
        <title>Paenibacillus sp. LPB0068, isolated from Crassostrea gigas.</title>
        <authorList>
            <person name="Shin S.-K."/>
            <person name="Yi H."/>
        </authorList>
    </citation>
    <scope>NUCLEOTIDE SEQUENCE [LARGE SCALE GENOMIC DNA]</scope>
    <source>
        <strain evidence="1 2">LPB0068</strain>
    </source>
</reference>
<keyword evidence="2" id="KW-1185">Reference proteome</keyword>
<dbReference type="OrthoDB" id="2629094at2"/>
<dbReference type="STRING" id="1763538.LPB68_21210"/>
<comment type="caution">
    <text evidence="1">The sequence shown here is derived from an EMBL/GenBank/DDBJ whole genome shotgun (WGS) entry which is preliminary data.</text>
</comment>
<dbReference type="RefSeq" id="WP_068655250.1">
    <property type="nucleotide sequence ID" value="NZ_CP017770.1"/>
</dbReference>
<organism evidence="1 2">
    <name type="scientific">Paenibacillus crassostreae</name>
    <dbReference type="NCBI Taxonomy" id="1763538"/>
    <lineage>
        <taxon>Bacteria</taxon>
        <taxon>Bacillati</taxon>
        <taxon>Bacillota</taxon>
        <taxon>Bacilli</taxon>
        <taxon>Bacillales</taxon>
        <taxon>Paenibacillaceae</taxon>
        <taxon>Paenibacillus</taxon>
    </lineage>
</organism>
<evidence type="ECO:0000313" key="2">
    <source>
        <dbReference type="Proteomes" id="UP000077134"/>
    </source>
</evidence>
<evidence type="ECO:0000313" key="1">
    <source>
        <dbReference type="EMBL" id="OAB76494.1"/>
    </source>
</evidence>
<protein>
    <submittedName>
        <fullName evidence="1">Uncharacterized protein</fullName>
    </submittedName>
</protein>
<dbReference type="EMBL" id="LSFN01000005">
    <property type="protein sequence ID" value="OAB76494.1"/>
    <property type="molecule type" value="Genomic_DNA"/>
</dbReference>
<gene>
    <name evidence="1" type="ORF">PNBC_03530</name>
</gene>
<proteinExistence type="predicted"/>
<name>A0A167FF70_9BACL</name>
<accession>A0A167FF70</accession>
<sequence>MTEENALHAIIAITGVPAELLVLDAQSDDVCYVYVSTFSKKTYYVESSVKVNRYTLEEMNNLKVIGEHDGLSVYEMIPWWQGL</sequence>
<dbReference type="KEGG" id="pcx:LPB68_21210"/>